<gene>
    <name evidence="18" type="ORF">GCM10022228_17790</name>
</gene>
<keyword evidence="10" id="KW-0169">Cobalamin biosynthesis</keyword>
<evidence type="ECO:0000256" key="5">
    <source>
        <dbReference type="ARBA" id="ARBA00004692"/>
    </source>
</evidence>
<keyword evidence="19" id="KW-1185">Reference proteome</keyword>
<dbReference type="Pfam" id="PF02283">
    <property type="entry name" value="CobU"/>
    <property type="match status" value="1"/>
</dbReference>
<keyword evidence="11" id="KW-0808">Transferase</keyword>
<reference evidence="19" key="1">
    <citation type="journal article" date="2019" name="Int. J. Syst. Evol. Microbiol.">
        <title>The Global Catalogue of Microorganisms (GCM) 10K type strain sequencing project: providing services to taxonomists for standard genome sequencing and annotation.</title>
        <authorList>
            <consortium name="The Broad Institute Genomics Platform"/>
            <consortium name="The Broad Institute Genome Sequencing Center for Infectious Disease"/>
            <person name="Wu L."/>
            <person name="Ma J."/>
        </authorList>
    </citation>
    <scope>NUCLEOTIDE SEQUENCE [LARGE SCALE GENOMIC DNA]</scope>
    <source>
        <strain evidence="19">JCM 16914</strain>
    </source>
</reference>
<comment type="pathway">
    <text evidence="6">Cofactor biosynthesis; adenosylcobalamin biosynthesis; adenosylcobalamin from cob(II)yrinate a,c-diamide: step 5/7.</text>
</comment>
<evidence type="ECO:0000256" key="15">
    <source>
        <dbReference type="ARBA" id="ARBA00023134"/>
    </source>
</evidence>
<organism evidence="18 19">
    <name type="scientific">Halomonas cibimaris</name>
    <dbReference type="NCBI Taxonomy" id="657012"/>
    <lineage>
        <taxon>Bacteria</taxon>
        <taxon>Pseudomonadati</taxon>
        <taxon>Pseudomonadota</taxon>
        <taxon>Gammaproteobacteria</taxon>
        <taxon>Oceanospirillales</taxon>
        <taxon>Halomonadaceae</taxon>
        <taxon>Halomonas</taxon>
    </lineage>
</organism>
<comment type="catalytic activity">
    <reaction evidence="3">
        <text>adenosylcob(III)inamide + GTP = adenosylcob(III)inamide phosphate + GDP + H(+)</text>
        <dbReference type="Rhea" id="RHEA:15765"/>
        <dbReference type="ChEBI" id="CHEBI:2480"/>
        <dbReference type="ChEBI" id="CHEBI:15378"/>
        <dbReference type="ChEBI" id="CHEBI:37565"/>
        <dbReference type="ChEBI" id="CHEBI:58189"/>
        <dbReference type="ChEBI" id="CHEBI:58502"/>
        <dbReference type="EC" id="2.7.1.156"/>
    </reaction>
</comment>
<comment type="caution">
    <text evidence="18">The sequence shown here is derived from an EMBL/GenBank/DDBJ whole genome shotgun (WGS) entry which is preliminary data.</text>
</comment>
<comment type="catalytic activity">
    <reaction evidence="1">
        <text>adenosylcob(III)inamide + ATP = adenosylcob(III)inamide phosphate + ADP + H(+)</text>
        <dbReference type="Rhea" id="RHEA:15769"/>
        <dbReference type="ChEBI" id="CHEBI:2480"/>
        <dbReference type="ChEBI" id="CHEBI:15378"/>
        <dbReference type="ChEBI" id="CHEBI:30616"/>
        <dbReference type="ChEBI" id="CHEBI:58502"/>
        <dbReference type="ChEBI" id="CHEBI:456216"/>
        <dbReference type="EC" id="2.7.1.156"/>
    </reaction>
</comment>
<proteinExistence type="inferred from homology"/>
<evidence type="ECO:0000256" key="17">
    <source>
        <dbReference type="ARBA" id="ARBA00030571"/>
    </source>
</evidence>
<evidence type="ECO:0000256" key="16">
    <source>
        <dbReference type="ARBA" id="ARBA00029570"/>
    </source>
</evidence>
<dbReference type="InterPro" id="IPR027417">
    <property type="entry name" value="P-loop_NTPase"/>
</dbReference>
<keyword evidence="13" id="KW-0418">Kinase</keyword>
<evidence type="ECO:0000256" key="11">
    <source>
        <dbReference type="ARBA" id="ARBA00022679"/>
    </source>
</evidence>
<evidence type="ECO:0000256" key="6">
    <source>
        <dbReference type="ARBA" id="ARBA00005159"/>
    </source>
</evidence>
<keyword evidence="12" id="KW-0547">Nucleotide-binding</keyword>
<evidence type="ECO:0000256" key="3">
    <source>
        <dbReference type="ARBA" id="ARBA00001522"/>
    </source>
</evidence>
<evidence type="ECO:0000256" key="4">
    <source>
        <dbReference type="ARBA" id="ARBA00003889"/>
    </source>
</evidence>
<dbReference type="EC" id="2.7.7.62" evidence="9"/>
<sequence>MAVQLFLGGARAGKRDAVAARWPGARWQPLTLGETLADWAARVPPVVQDKPAVLHGVLPWLEDALAQSDDDDALRRQWQAALAALDARFHAAPLIIIGHEIGRGIVPVARLERRLRDMNGWFNQDVAASAERVWLVRHGLVMALKG</sequence>
<dbReference type="EC" id="2.7.1.156" evidence="8"/>
<dbReference type="SUPFAM" id="SSF52540">
    <property type="entry name" value="P-loop containing nucleoside triphosphate hydrolases"/>
    <property type="match status" value="1"/>
</dbReference>
<dbReference type="PANTHER" id="PTHR34848:SF1">
    <property type="entry name" value="BIFUNCTIONAL ADENOSYLCOBALAMIN BIOSYNTHESIS PROTEIN COBU"/>
    <property type="match status" value="1"/>
</dbReference>
<dbReference type="InterPro" id="IPR003203">
    <property type="entry name" value="CobU/CobP"/>
</dbReference>
<dbReference type="Gene3D" id="3.40.50.300">
    <property type="entry name" value="P-loop containing nucleotide triphosphate hydrolases"/>
    <property type="match status" value="1"/>
</dbReference>
<comment type="catalytic activity">
    <reaction evidence="2">
        <text>adenosylcob(III)inamide phosphate + GTP + H(+) = adenosylcob(III)inamide-GDP + diphosphate</text>
        <dbReference type="Rhea" id="RHEA:22712"/>
        <dbReference type="ChEBI" id="CHEBI:15378"/>
        <dbReference type="ChEBI" id="CHEBI:33019"/>
        <dbReference type="ChEBI" id="CHEBI:37565"/>
        <dbReference type="ChEBI" id="CHEBI:58502"/>
        <dbReference type="ChEBI" id="CHEBI:60487"/>
        <dbReference type="EC" id="2.7.7.62"/>
    </reaction>
</comment>
<evidence type="ECO:0000256" key="12">
    <source>
        <dbReference type="ARBA" id="ARBA00022741"/>
    </source>
</evidence>
<evidence type="ECO:0000256" key="13">
    <source>
        <dbReference type="ARBA" id="ARBA00022777"/>
    </source>
</evidence>
<dbReference type="Proteomes" id="UP001500133">
    <property type="component" value="Unassembled WGS sequence"/>
</dbReference>
<protein>
    <recommendedName>
        <fullName evidence="16">Adenosylcobinamide kinase</fullName>
        <ecNumber evidence="8">2.7.1.156</ecNumber>
        <ecNumber evidence="9">2.7.7.62</ecNumber>
    </recommendedName>
    <alternativeName>
        <fullName evidence="17">Adenosylcobinamide-phosphate guanylyltransferase</fullName>
    </alternativeName>
</protein>
<keyword evidence="15" id="KW-0342">GTP-binding</keyword>
<name>A0ABP7LXF0_9GAMM</name>
<evidence type="ECO:0000313" key="19">
    <source>
        <dbReference type="Proteomes" id="UP001500133"/>
    </source>
</evidence>
<evidence type="ECO:0000256" key="9">
    <source>
        <dbReference type="ARBA" id="ARBA00012523"/>
    </source>
</evidence>
<keyword evidence="14" id="KW-0067">ATP-binding</keyword>
<dbReference type="PANTHER" id="PTHR34848">
    <property type="match status" value="1"/>
</dbReference>
<evidence type="ECO:0000256" key="10">
    <source>
        <dbReference type="ARBA" id="ARBA00022573"/>
    </source>
</evidence>
<dbReference type="EMBL" id="BAAAZT010000074">
    <property type="protein sequence ID" value="GAA3907855.1"/>
    <property type="molecule type" value="Genomic_DNA"/>
</dbReference>
<accession>A0ABP7LXF0</accession>
<evidence type="ECO:0000256" key="1">
    <source>
        <dbReference type="ARBA" id="ARBA00000312"/>
    </source>
</evidence>
<comment type="function">
    <text evidence="4">Catalyzes ATP-dependent phosphorylation of adenosylcobinamide and addition of GMP to adenosylcobinamide phosphate.</text>
</comment>
<comment type="pathway">
    <text evidence="5">Cofactor biosynthesis; adenosylcobalamin biosynthesis; adenosylcobalamin from cob(II)yrinate a,c-diamide: step 6/7.</text>
</comment>
<evidence type="ECO:0000256" key="8">
    <source>
        <dbReference type="ARBA" id="ARBA00012016"/>
    </source>
</evidence>
<evidence type="ECO:0000256" key="2">
    <source>
        <dbReference type="ARBA" id="ARBA00000711"/>
    </source>
</evidence>
<dbReference type="RefSeq" id="WP_344704483.1">
    <property type="nucleotide sequence ID" value="NZ_BAAAZT010000074.1"/>
</dbReference>
<evidence type="ECO:0000256" key="14">
    <source>
        <dbReference type="ARBA" id="ARBA00022840"/>
    </source>
</evidence>
<evidence type="ECO:0000313" key="18">
    <source>
        <dbReference type="EMBL" id="GAA3907855.1"/>
    </source>
</evidence>
<comment type="similarity">
    <text evidence="7">Belongs to the CobU/CobP family.</text>
</comment>
<evidence type="ECO:0000256" key="7">
    <source>
        <dbReference type="ARBA" id="ARBA00007490"/>
    </source>
</evidence>